<evidence type="ECO:0000313" key="2">
    <source>
        <dbReference type="Proteomes" id="UP000001292"/>
    </source>
</evidence>
<sequence>MEKQEVLGHLAKVVRALIPSAKPPVELRSIVEDYMEIEGETIPFRRLGHSNDQELLKDTNQFNSGGRFTYCNKYHNQAQNMDPNQQKQVRRYCQTQPEYWQPDYCQQQQHNRQRDQEIRKAAKREKQAKADLTDIIIQELLEESSIEQ</sequence>
<dbReference type="EMBL" id="CH480832">
    <property type="protein sequence ID" value="EDW46255.1"/>
    <property type="molecule type" value="Genomic_DNA"/>
</dbReference>
<dbReference type="Gene3D" id="3.30.420.610">
    <property type="entry name" value="LOTUS domain-like"/>
    <property type="match status" value="1"/>
</dbReference>
<keyword evidence="2" id="KW-1185">Reference proteome</keyword>
<name>B4IF01_DROSE</name>
<accession>B4IF01</accession>
<reference evidence="1 2" key="1">
    <citation type="journal article" date="2007" name="Nature">
        <title>Evolution of genes and genomes on the Drosophila phylogeny.</title>
        <authorList>
            <consortium name="Drosophila 12 Genomes Consortium"/>
            <person name="Clark A.G."/>
            <person name="Eisen M.B."/>
            <person name="Smith D.R."/>
            <person name="Bergman C.M."/>
            <person name="Oliver B."/>
            <person name="Markow T.A."/>
            <person name="Kaufman T.C."/>
            <person name="Kellis M."/>
            <person name="Gelbart W."/>
            <person name="Iyer V.N."/>
            <person name="Pollard D.A."/>
            <person name="Sackton T.B."/>
            <person name="Larracuente A.M."/>
            <person name="Singh N.D."/>
            <person name="Abad J.P."/>
            <person name="Abt D.N."/>
            <person name="Adryan B."/>
            <person name="Aguade M."/>
            <person name="Akashi H."/>
            <person name="Anderson W.W."/>
            <person name="Aquadro C.F."/>
            <person name="Ardell D.H."/>
            <person name="Arguello R."/>
            <person name="Artieri C.G."/>
            <person name="Barbash D.A."/>
            <person name="Barker D."/>
            <person name="Barsanti P."/>
            <person name="Batterham P."/>
            <person name="Batzoglou S."/>
            <person name="Begun D."/>
            <person name="Bhutkar A."/>
            <person name="Blanco E."/>
            <person name="Bosak S.A."/>
            <person name="Bradley R.K."/>
            <person name="Brand A.D."/>
            <person name="Brent M.R."/>
            <person name="Brooks A.N."/>
            <person name="Brown R.H."/>
            <person name="Butlin R.K."/>
            <person name="Caggese C."/>
            <person name="Calvi B.R."/>
            <person name="Bernardo de Carvalho A."/>
            <person name="Caspi A."/>
            <person name="Castrezana S."/>
            <person name="Celniker S.E."/>
            <person name="Chang J.L."/>
            <person name="Chapple C."/>
            <person name="Chatterji S."/>
            <person name="Chinwalla A."/>
            <person name="Civetta A."/>
            <person name="Clifton S.W."/>
            <person name="Comeron J.M."/>
            <person name="Costello J.C."/>
            <person name="Coyne J.A."/>
            <person name="Daub J."/>
            <person name="David R.G."/>
            <person name="Delcher A.L."/>
            <person name="Delehaunty K."/>
            <person name="Do C.B."/>
            <person name="Ebling H."/>
            <person name="Edwards K."/>
            <person name="Eickbush T."/>
            <person name="Evans J.D."/>
            <person name="Filipski A."/>
            <person name="Findeiss S."/>
            <person name="Freyhult E."/>
            <person name="Fulton L."/>
            <person name="Fulton R."/>
            <person name="Garcia A.C."/>
            <person name="Gardiner A."/>
            <person name="Garfield D.A."/>
            <person name="Garvin B.E."/>
            <person name="Gibson G."/>
            <person name="Gilbert D."/>
            <person name="Gnerre S."/>
            <person name="Godfrey J."/>
            <person name="Good R."/>
            <person name="Gotea V."/>
            <person name="Gravely B."/>
            <person name="Greenberg A.J."/>
            <person name="Griffiths-Jones S."/>
            <person name="Gross S."/>
            <person name="Guigo R."/>
            <person name="Gustafson E.A."/>
            <person name="Haerty W."/>
            <person name="Hahn M.W."/>
            <person name="Halligan D.L."/>
            <person name="Halpern A.L."/>
            <person name="Halter G.M."/>
            <person name="Han M.V."/>
            <person name="Heger A."/>
            <person name="Hillier L."/>
            <person name="Hinrichs A.S."/>
            <person name="Holmes I."/>
            <person name="Hoskins R.A."/>
            <person name="Hubisz M.J."/>
            <person name="Hultmark D."/>
            <person name="Huntley M.A."/>
            <person name="Jaffe D.B."/>
            <person name="Jagadeeshan S."/>
            <person name="Jeck W.R."/>
            <person name="Johnson J."/>
            <person name="Jones C.D."/>
            <person name="Jordan W.C."/>
            <person name="Karpen G.H."/>
            <person name="Kataoka E."/>
            <person name="Keightley P.D."/>
            <person name="Kheradpour P."/>
            <person name="Kirkness E.F."/>
            <person name="Koerich L.B."/>
            <person name="Kristiansen K."/>
            <person name="Kudrna D."/>
            <person name="Kulathinal R.J."/>
            <person name="Kumar S."/>
            <person name="Kwok R."/>
            <person name="Lander E."/>
            <person name="Langley C.H."/>
            <person name="Lapoint R."/>
            <person name="Lazzaro B.P."/>
            <person name="Lee S.J."/>
            <person name="Levesque L."/>
            <person name="Li R."/>
            <person name="Lin C.F."/>
            <person name="Lin M.F."/>
            <person name="Lindblad-Toh K."/>
            <person name="Llopart A."/>
            <person name="Long M."/>
            <person name="Low L."/>
            <person name="Lozovsky E."/>
            <person name="Lu J."/>
            <person name="Luo M."/>
            <person name="Machado C.A."/>
            <person name="Makalowski W."/>
            <person name="Marzo M."/>
            <person name="Matsuda M."/>
            <person name="Matzkin L."/>
            <person name="McAllister B."/>
            <person name="McBride C.S."/>
            <person name="McKernan B."/>
            <person name="McKernan K."/>
            <person name="Mendez-Lago M."/>
            <person name="Minx P."/>
            <person name="Mollenhauer M.U."/>
            <person name="Montooth K."/>
            <person name="Mount S.M."/>
            <person name="Mu X."/>
            <person name="Myers E."/>
            <person name="Negre B."/>
            <person name="Newfeld S."/>
            <person name="Nielsen R."/>
            <person name="Noor M.A."/>
            <person name="O'Grady P."/>
            <person name="Pachter L."/>
            <person name="Papaceit M."/>
            <person name="Parisi M.J."/>
            <person name="Parisi M."/>
            <person name="Parts L."/>
            <person name="Pedersen J.S."/>
            <person name="Pesole G."/>
            <person name="Phillippy A.M."/>
            <person name="Ponting C.P."/>
            <person name="Pop M."/>
            <person name="Porcelli D."/>
            <person name="Powell J.R."/>
            <person name="Prohaska S."/>
            <person name="Pruitt K."/>
            <person name="Puig M."/>
            <person name="Quesneville H."/>
            <person name="Ram K.R."/>
            <person name="Rand D."/>
            <person name="Rasmussen M.D."/>
            <person name="Reed L.K."/>
            <person name="Reenan R."/>
            <person name="Reily A."/>
            <person name="Remington K.A."/>
            <person name="Rieger T.T."/>
            <person name="Ritchie M.G."/>
            <person name="Robin C."/>
            <person name="Rogers Y.H."/>
            <person name="Rohde C."/>
            <person name="Rozas J."/>
            <person name="Rubenfield M.J."/>
            <person name="Ruiz A."/>
            <person name="Russo S."/>
            <person name="Salzberg S.L."/>
            <person name="Sanchez-Gracia A."/>
            <person name="Saranga D.J."/>
            <person name="Sato H."/>
            <person name="Schaeffer S.W."/>
            <person name="Schatz M.C."/>
            <person name="Schlenke T."/>
            <person name="Schwartz R."/>
            <person name="Segarra C."/>
            <person name="Singh R.S."/>
            <person name="Sirot L."/>
            <person name="Sirota M."/>
            <person name="Sisneros N.B."/>
            <person name="Smith C.D."/>
            <person name="Smith T.F."/>
            <person name="Spieth J."/>
            <person name="Stage D.E."/>
            <person name="Stark A."/>
            <person name="Stephan W."/>
            <person name="Strausberg R.L."/>
            <person name="Strempel S."/>
            <person name="Sturgill D."/>
            <person name="Sutton G."/>
            <person name="Sutton G.G."/>
            <person name="Tao W."/>
            <person name="Teichmann S."/>
            <person name="Tobari Y.N."/>
            <person name="Tomimura Y."/>
            <person name="Tsolas J.M."/>
            <person name="Valente V.L."/>
            <person name="Venter E."/>
            <person name="Venter J.C."/>
            <person name="Vicario S."/>
            <person name="Vieira F.G."/>
            <person name="Vilella A.J."/>
            <person name="Villasante A."/>
            <person name="Walenz B."/>
            <person name="Wang J."/>
            <person name="Wasserman M."/>
            <person name="Watts T."/>
            <person name="Wilson D."/>
            <person name="Wilson R.K."/>
            <person name="Wing R.A."/>
            <person name="Wolfner M.F."/>
            <person name="Wong A."/>
            <person name="Wong G.K."/>
            <person name="Wu C.I."/>
            <person name="Wu G."/>
            <person name="Yamamoto D."/>
            <person name="Yang H.P."/>
            <person name="Yang S.P."/>
            <person name="Yorke J.A."/>
            <person name="Yoshida K."/>
            <person name="Zdobnov E."/>
            <person name="Zhang P."/>
            <person name="Zhang Y."/>
            <person name="Zimin A.V."/>
            <person name="Baldwin J."/>
            <person name="Abdouelleil A."/>
            <person name="Abdulkadir J."/>
            <person name="Abebe A."/>
            <person name="Abera B."/>
            <person name="Abreu J."/>
            <person name="Acer S.C."/>
            <person name="Aftuck L."/>
            <person name="Alexander A."/>
            <person name="An P."/>
            <person name="Anderson E."/>
            <person name="Anderson S."/>
            <person name="Arachi H."/>
            <person name="Azer M."/>
            <person name="Bachantsang P."/>
            <person name="Barry A."/>
            <person name="Bayul T."/>
            <person name="Berlin A."/>
            <person name="Bessette D."/>
            <person name="Bloom T."/>
            <person name="Blye J."/>
            <person name="Boguslavskiy L."/>
            <person name="Bonnet C."/>
            <person name="Boukhgalter B."/>
            <person name="Bourzgui I."/>
            <person name="Brown A."/>
            <person name="Cahill P."/>
            <person name="Channer S."/>
            <person name="Cheshatsang Y."/>
            <person name="Chuda L."/>
            <person name="Citroen M."/>
            <person name="Collymore A."/>
            <person name="Cooke P."/>
            <person name="Costello M."/>
            <person name="D'Aco K."/>
            <person name="Daza R."/>
            <person name="De Haan G."/>
            <person name="DeGray S."/>
            <person name="DeMaso C."/>
            <person name="Dhargay N."/>
            <person name="Dooley K."/>
            <person name="Dooley E."/>
            <person name="Doricent M."/>
            <person name="Dorje P."/>
            <person name="Dorjee K."/>
            <person name="Dupes A."/>
            <person name="Elong R."/>
            <person name="Falk J."/>
            <person name="Farina A."/>
            <person name="Faro S."/>
            <person name="Ferguson D."/>
            <person name="Fisher S."/>
            <person name="Foley C.D."/>
            <person name="Franke A."/>
            <person name="Friedrich D."/>
            <person name="Gadbois L."/>
            <person name="Gearin G."/>
            <person name="Gearin C.R."/>
            <person name="Giannoukos G."/>
            <person name="Goode T."/>
            <person name="Graham J."/>
            <person name="Grandbois E."/>
            <person name="Grewal S."/>
            <person name="Gyaltsen K."/>
            <person name="Hafez N."/>
            <person name="Hagos B."/>
            <person name="Hall J."/>
            <person name="Henson C."/>
            <person name="Hollinger A."/>
            <person name="Honan T."/>
            <person name="Huard M.D."/>
            <person name="Hughes L."/>
            <person name="Hurhula B."/>
            <person name="Husby M.E."/>
            <person name="Kamat A."/>
            <person name="Kanga B."/>
            <person name="Kashin S."/>
            <person name="Khazanovich D."/>
            <person name="Kisner P."/>
            <person name="Lance K."/>
            <person name="Lara M."/>
            <person name="Lee W."/>
            <person name="Lennon N."/>
            <person name="Letendre F."/>
            <person name="LeVine R."/>
            <person name="Lipovsky A."/>
            <person name="Liu X."/>
            <person name="Liu J."/>
            <person name="Liu S."/>
            <person name="Lokyitsang T."/>
            <person name="Lokyitsang Y."/>
            <person name="Lubonja R."/>
            <person name="Lui A."/>
            <person name="MacDonald P."/>
            <person name="Magnisalis V."/>
            <person name="Maru K."/>
            <person name="Matthews C."/>
            <person name="McCusker W."/>
            <person name="McDonough S."/>
            <person name="Mehta T."/>
            <person name="Meldrim J."/>
            <person name="Meneus L."/>
            <person name="Mihai O."/>
            <person name="Mihalev A."/>
            <person name="Mihova T."/>
            <person name="Mittelman R."/>
            <person name="Mlenga V."/>
            <person name="Montmayeur A."/>
            <person name="Mulrain L."/>
            <person name="Navidi A."/>
            <person name="Naylor J."/>
            <person name="Negash T."/>
            <person name="Nguyen T."/>
            <person name="Nguyen N."/>
            <person name="Nicol R."/>
            <person name="Norbu C."/>
            <person name="Norbu N."/>
            <person name="Novod N."/>
            <person name="O'Neill B."/>
            <person name="Osman S."/>
            <person name="Markiewicz E."/>
            <person name="Oyono O.L."/>
            <person name="Patti C."/>
            <person name="Phunkhang P."/>
            <person name="Pierre F."/>
            <person name="Priest M."/>
            <person name="Raghuraman S."/>
            <person name="Rege F."/>
            <person name="Reyes R."/>
            <person name="Rise C."/>
            <person name="Rogov P."/>
            <person name="Ross K."/>
            <person name="Ryan E."/>
            <person name="Settipalli S."/>
            <person name="Shea T."/>
            <person name="Sherpa N."/>
            <person name="Shi L."/>
            <person name="Shih D."/>
            <person name="Sparrow T."/>
            <person name="Spaulding J."/>
            <person name="Stalker J."/>
            <person name="Stange-Thomann N."/>
            <person name="Stavropoulos S."/>
            <person name="Stone C."/>
            <person name="Strader C."/>
            <person name="Tesfaye S."/>
            <person name="Thomson T."/>
            <person name="Thoulutsang Y."/>
            <person name="Thoulutsang D."/>
            <person name="Topham K."/>
            <person name="Topping I."/>
            <person name="Tsamla T."/>
            <person name="Vassiliev H."/>
            <person name="Vo A."/>
            <person name="Wangchuk T."/>
            <person name="Wangdi T."/>
            <person name="Weiand M."/>
            <person name="Wilkinson J."/>
            <person name="Wilson A."/>
            <person name="Yadav S."/>
            <person name="Young G."/>
            <person name="Yu Q."/>
            <person name="Zembek L."/>
            <person name="Zhong D."/>
            <person name="Zimmer A."/>
            <person name="Zwirko Z."/>
            <person name="Jaffe D.B."/>
            <person name="Alvarez P."/>
            <person name="Brockman W."/>
            <person name="Butler J."/>
            <person name="Chin C."/>
            <person name="Gnerre S."/>
            <person name="Grabherr M."/>
            <person name="Kleber M."/>
            <person name="Mauceli E."/>
            <person name="MacCallum I."/>
        </authorList>
    </citation>
    <scope>NUCLEOTIDE SEQUENCE [LARGE SCALE GENOMIC DNA]</scope>
    <source>
        <strain evidence="2">Rob3c / Tucson 14021-0248.25</strain>
    </source>
</reference>
<evidence type="ECO:0000313" key="1">
    <source>
        <dbReference type="EMBL" id="EDW46255.1"/>
    </source>
</evidence>
<dbReference type="STRING" id="7238.B4IF01"/>
<dbReference type="InterPro" id="IPR041966">
    <property type="entry name" value="LOTUS-like"/>
</dbReference>
<dbReference type="AlphaFoldDB" id="B4IF01"/>
<gene>
    <name evidence="1" type="primary">Dsec\GM13504</name>
    <name evidence="1" type="ORF">Dsec_GM13504</name>
</gene>
<dbReference type="HOGENOM" id="CLU_1760713_0_0_1"/>
<dbReference type="Proteomes" id="UP000001292">
    <property type="component" value="Unassembled WGS sequence"/>
</dbReference>
<proteinExistence type="predicted"/>
<protein>
    <submittedName>
        <fullName evidence="1">GM13504</fullName>
    </submittedName>
</protein>
<organism evidence="2">
    <name type="scientific">Drosophila sechellia</name>
    <name type="common">Fruit fly</name>
    <dbReference type="NCBI Taxonomy" id="7238"/>
    <lineage>
        <taxon>Eukaryota</taxon>
        <taxon>Metazoa</taxon>
        <taxon>Ecdysozoa</taxon>
        <taxon>Arthropoda</taxon>
        <taxon>Hexapoda</taxon>
        <taxon>Insecta</taxon>
        <taxon>Pterygota</taxon>
        <taxon>Neoptera</taxon>
        <taxon>Endopterygota</taxon>
        <taxon>Diptera</taxon>
        <taxon>Brachycera</taxon>
        <taxon>Muscomorpha</taxon>
        <taxon>Ephydroidea</taxon>
        <taxon>Drosophilidae</taxon>
        <taxon>Drosophila</taxon>
        <taxon>Sophophora</taxon>
    </lineage>
</organism>